<evidence type="ECO:0000259" key="2">
    <source>
        <dbReference type="PROSITE" id="PS50888"/>
    </source>
</evidence>
<evidence type="ECO:0000256" key="1">
    <source>
        <dbReference type="ARBA" id="ARBA00023125"/>
    </source>
</evidence>
<accession>A0AAF3E948</accession>
<reference evidence="4" key="1">
    <citation type="submission" date="2024-02" db="UniProtKB">
        <authorList>
            <consortium name="WormBaseParasite"/>
        </authorList>
    </citation>
    <scope>IDENTIFICATION</scope>
</reference>
<dbReference type="GO" id="GO:0046983">
    <property type="term" value="F:protein dimerization activity"/>
    <property type="evidence" value="ECO:0007669"/>
    <property type="project" value="InterPro"/>
</dbReference>
<keyword evidence="3" id="KW-1185">Reference proteome</keyword>
<name>A0AAF3E948_9BILA</name>
<dbReference type="Pfam" id="PF00010">
    <property type="entry name" value="HLH"/>
    <property type="match status" value="1"/>
</dbReference>
<evidence type="ECO:0000313" key="3">
    <source>
        <dbReference type="Proteomes" id="UP000887575"/>
    </source>
</evidence>
<dbReference type="InterPro" id="IPR011598">
    <property type="entry name" value="bHLH_dom"/>
</dbReference>
<dbReference type="PANTHER" id="PTHR23349">
    <property type="entry name" value="BASIC HELIX-LOOP-HELIX TRANSCRIPTION FACTOR, TWIST"/>
    <property type="match status" value="1"/>
</dbReference>
<dbReference type="GO" id="GO:0000981">
    <property type="term" value="F:DNA-binding transcription factor activity, RNA polymerase II-specific"/>
    <property type="evidence" value="ECO:0007669"/>
    <property type="project" value="TreeGrafter"/>
</dbReference>
<sequence length="190" mass="20917">MLSTSPLLPPGGKGCVGSRPAAAWEKTPQLVAKRNARERTRVHTVNQAFLILKCHLPSLRAHNKRVSKLKILRATIKYINTLADLVRTVSDSSRNDEIDRVEANVLLRSHTSLLRSTTLAALKSDTIVKESAPAIQSSESAFHPLNPHPAPQPAITLLDYHGYMYHPQTMSDGSIYAAPIPLSTYSFTSR</sequence>
<dbReference type="SUPFAM" id="SSF47459">
    <property type="entry name" value="HLH, helix-loop-helix DNA-binding domain"/>
    <property type="match status" value="1"/>
</dbReference>
<dbReference type="WBParaSite" id="MBELARI_LOCUS10432">
    <property type="protein sequence ID" value="MBELARI_LOCUS10432"/>
    <property type="gene ID" value="MBELARI_LOCUS10432"/>
</dbReference>
<dbReference type="GO" id="GO:0000977">
    <property type="term" value="F:RNA polymerase II transcription regulatory region sequence-specific DNA binding"/>
    <property type="evidence" value="ECO:0007669"/>
    <property type="project" value="TreeGrafter"/>
</dbReference>
<feature type="domain" description="BHLH" evidence="2">
    <location>
        <begin position="29"/>
        <end position="82"/>
    </location>
</feature>
<evidence type="ECO:0000313" key="4">
    <source>
        <dbReference type="WBParaSite" id="MBELARI_LOCUS10432"/>
    </source>
</evidence>
<keyword evidence="1" id="KW-0238">DNA-binding</keyword>
<dbReference type="InterPro" id="IPR050283">
    <property type="entry name" value="E-box_TF_Regulators"/>
</dbReference>
<protein>
    <submittedName>
        <fullName evidence="4">BHLH domain-containing protein</fullName>
    </submittedName>
</protein>
<dbReference type="SMART" id="SM00353">
    <property type="entry name" value="HLH"/>
    <property type="match status" value="1"/>
</dbReference>
<dbReference type="AlphaFoldDB" id="A0AAF3E948"/>
<proteinExistence type="predicted"/>
<dbReference type="Proteomes" id="UP000887575">
    <property type="component" value="Unassembled WGS sequence"/>
</dbReference>
<organism evidence="3 4">
    <name type="scientific">Mesorhabditis belari</name>
    <dbReference type="NCBI Taxonomy" id="2138241"/>
    <lineage>
        <taxon>Eukaryota</taxon>
        <taxon>Metazoa</taxon>
        <taxon>Ecdysozoa</taxon>
        <taxon>Nematoda</taxon>
        <taxon>Chromadorea</taxon>
        <taxon>Rhabditida</taxon>
        <taxon>Rhabditina</taxon>
        <taxon>Rhabditomorpha</taxon>
        <taxon>Rhabditoidea</taxon>
        <taxon>Rhabditidae</taxon>
        <taxon>Mesorhabditinae</taxon>
        <taxon>Mesorhabditis</taxon>
    </lineage>
</organism>
<dbReference type="InterPro" id="IPR036638">
    <property type="entry name" value="HLH_DNA-bd_sf"/>
</dbReference>
<dbReference type="PROSITE" id="PS50888">
    <property type="entry name" value="BHLH"/>
    <property type="match status" value="1"/>
</dbReference>
<dbReference type="PANTHER" id="PTHR23349:SF108">
    <property type="entry name" value="BHLH DOMAIN-CONTAINING PROTEIN"/>
    <property type="match status" value="1"/>
</dbReference>
<dbReference type="GO" id="GO:0032502">
    <property type="term" value="P:developmental process"/>
    <property type="evidence" value="ECO:0007669"/>
    <property type="project" value="TreeGrafter"/>
</dbReference>
<dbReference type="Gene3D" id="4.10.280.10">
    <property type="entry name" value="Helix-loop-helix DNA-binding domain"/>
    <property type="match status" value="1"/>
</dbReference>